<dbReference type="SMART" id="SM00530">
    <property type="entry name" value="HTH_XRE"/>
    <property type="match status" value="1"/>
</dbReference>
<dbReference type="EMBL" id="NMTZ01000027">
    <property type="protein sequence ID" value="PDX83016.1"/>
    <property type="molecule type" value="Genomic_DNA"/>
</dbReference>
<dbReference type="Proteomes" id="UP000461506">
    <property type="component" value="Unassembled WGS sequence"/>
</dbReference>
<comment type="caution">
    <text evidence="4">The sequence shown here is derived from an EMBL/GenBank/DDBJ whole genome shotgun (WGS) entry which is preliminary data.</text>
</comment>
<dbReference type="AlphaFoldDB" id="A0A2A7AV42"/>
<feature type="region of interest" description="Disordered" evidence="1">
    <location>
        <begin position="1"/>
        <end position="21"/>
    </location>
</feature>
<evidence type="ECO:0000313" key="4">
    <source>
        <dbReference type="EMBL" id="PDX83016.1"/>
    </source>
</evidence>
<protein>
    <submittedName>
        <fullName evidence="3">DUF739 family protein</fullName>
    </submittedName>
    <submittedName>
        <fullName evidence="4">XRE family transcriptional regulator</fullName>
    </submittedName>
</protein>
<dbReference type="InterPro" id="IPR001387">
    <property type="entry name" value="Cro/C1-type_HTH"/>
</dbReference>
<dbReference type="Proteomes" id="UP000220480">
    <property type="component" value="Unassembled WGS sequence"/>
</dbReference>
<dbReference type="PROSITE" id="PS50943">
    <property type="entry name" value="HTH_CROC1"/>
    <property type="match status" value="1"/>
</dbReference>
<gene>
    <name evidence="4" type="ORF">CGS59_12930</name>
    <name evidence="3" type="ORF">GKD95_01155</name>
</gene>
<dbReference type="InterPro" id="IPR010982">
    <property type="entry name" value="Lambda_DNA-bd_dom_sf"/>
</dbReference>
<dbReference type="SUPFAM" id="SSF47413">
    <property type="entry name" value="lambda repressor-like DNA-binding domains"/>
    <property type="match status" value="1"/>
</dbReference>
<dbReference type="EMBL" id="WKQN01000001">
    <property type="protein sequence ID" value="MSC61977.1"/>
    <property type="molecule type" value="Genomic_DNA"/>
</dbReference>
<reference evidence="4" key="2">
    <citation type="submission" date="2017-07" db="EMBL/GenBank/DDBJ databases">
        <authorList>
            <person name="Sun Z.S."/>
            <person name="Albrecht U."/>
            <person name="Echele G."/>
            <person name="Lee C.C."/>
        </authorList>
    </citation>
    <scope>NUCLEOTIDE SEQUENCE</scope>
    <source>
        <strain evidence="4">CNCM I 4644</strain>
    </source>
</reference>
<evidence type="ECO:0000313" key="5">
    <source>
        <dbReference type="Proteomes" id="UP000220480"/>
    </source>
</evidence>
<dbReference type="Gene3D" id="1.10.260.40">
    <property type="entry name" value="lambda repressor-like DNA-binding domains"/>
    <property type="match status" value="1"/>
</dbReference>
<evidence type="ECO:0000313" key="6">
    <source>
        <dbReference type="Proteomes" id="UP000461506"/>
    </source>
</evidence>
<evidence type="ECO:0000256" key="1">
    <source>
        <dbReference type="SAM" id="MobiDB-lite"/>
    </source>
</evidence>
<feature type="domain" description="HTH cro/C1-type" evidence="2">
    <location>
        <begin position="15"/>
        <end position="69"/>
    </location>
</feature>
<dbReference type="Pfam" id="PF01381">
    <property type="entry name" value="HTH_3"/>
    <property type="match status" value="1"/>
</dbReference>
<sequence length="81" mass="9024">MKTRKGGEQMNSSKLKGIRVEKGKTQKNMAELIGKSLVTYSKKERGEVEFSNEEMSIVAKALDLTSDQVNAIFFDDNLPKG</sequence>
<proteinExistence type="predicted"/>
<dbReference type="CDD" id="cd00093">
    <property type="entry name" value="HTH_XRE"/>
    <property type="match status" value="1"/>
</dbReference>
<accession>A0A2A7AV42</accession>
<dbReference type="GO" id="GO:0003677">
    <property type="term" value="F:DNA binding"/>
    <property type="evidence" value="ECO:0007669"/>
    <property type="project" value="InterPro"/>
</dbReference>
<evidence type="ECO:0000259" key="2">
    <source>
        <dbReference type="PROSITE" id="PS50943"/>
    </source>
</evidence>
<evidence type="ECO:0000313" key="3">
    <source>
        <dbReference type="EMBL" id="MSC61977.1"/>
    </source>
</evidence>
<name>A0A2A7AV42_9FIRM</name>
<reference evidence="3 6" key="3">
    <citation type="journal article" date="2019" name="Nat. Med.">
        <title>A library of human gut bacterial isolates paired with longitudinal multiomics data enables mechanistic microbiome research.</title>
        <authorList>
            <person name="Poyet M."/>
            <person name="Groussin M."/>
            <person name="Gibbons S.M."/>
            <person name="Avila-Pacheco J."/>
            <person name="Jiang X."/>
            <person name="Kearney S.M."/>
            <person name="Perrotta A.R."/>
            <person name="Berdy B."/>
            <person name="Zhao S."/>
            <person name="Lieberman T.D."/>
            <person name="Swanson P.K."/>
            <person name="Smith M."/>
            <person name="Roesemann S."/>
            <person name="Alexander J.E."/>
            <person name="Rich S.A."/>
            <person name="Livny J."/>
            <person name="Vlamakis H."/>
            <person name="Clish C."/>
            <person name="Bullock K."/>
            <person name="Deik A."/>
            <person name="Scott J."/>
            <person name="Pierce K.A."/>
            <person name="Xavier R.J."/>
            <person name="Alm E.J."/>
        </authorList>
    </citation>
    <scope>NUCLEOTIDE SEQUENCE [LARGE SCALE GENOMIC DNA]</scope>
    <source>
        <strain evidence="3 6">BIOML-A1</strain>
    </source>
</reference>
<organism evidence="4 5">
    <name type="scientific">Faecalibacterium prausnitzii</name>
    <dbReference type="NCBI Taxonomy" id="853"/>
    <lineage>
        <taxon>Bacteria</taxon>
        <taxon>Bacillati</taxon>
        <taxon>Bacillota</taxon>
        <taxon>Clostridia</taxon>
        <taxon>Eubacteriales</taxon>
        <taxon>Oscillospiraceae</taxon>
        <taxon>Faecalibacterium</taxon>
    </lineage>
</organism>
<reference evidence="4 5" key="1">
    <citation type="journal article" date="2017" name="Front. Microbiol.">
        <title>New Insights into the Diversity of the Genus Faecalibacterium.</title>
        <authorList>
            <person name="Benevides L."/>
            <person name="Burman S."/>
            <person name="Martin R."/>
            <person name="Robert V."/>
            <person name="Thomas M."/>
            <person name="Miquel S."/>
            <person name="Chain F."/>
            <person name="Sokol H."/>
            <person name="Bermudez-Humaran L.G."/>
            <person name="Morrison M."/>
            <person name="Langella P."/>
            <person name="Azevedo V.A."/>
            <person name="Chatel J.M."/>
            <person name="Soares S."/>
        </authorList>
    </citation>
    <scope>NUCLEOTIDE SEQUENCE [LARGE SCALE GENOMIC DNA]</scope>
    <source>
        <strain evidence="4 5">CNCM I 4644</strain>
    </source>
</reference>